<feature type="domain" description="DUF1990" evidence="2">
    <location>
        <begin position="48"/>
        <end position="203"/>
    </location>
</feature>
<comment type="caution">
    <text evidence="3">The sequence shown here is derived from an EMBL/GenBank/DDBJ whole genome shotgun (WGS) entry which is preliminary data.</text>
</comment>
<dbReference type="Pfam" id="PF09348">
    <property type="entry name" value="DUF1990"/>
    <property type="match status" value="1"/>
</dbReference>
<gene>
    <name evidence="3" type="ORF">NX801_17395</name>
</gene>
<dbReference type="Proteomes" id="UP001431313">
    <property type="component" value="Unassembled WGS sequence"/>
</dbReference>
<keyword evidence="4" id="KW-1185">Reference proteome</keyword>
<protein>
    <submittedName>
        <fullName evidence="3">DUF1990 domain-containing protein</fullName>
    </submittedName>
</protein>
<organism evidence="3 4">
    <name type="scientific">Streptomyces pyxinae</name>
    <dbReference type="NCBI Taxonomy" id="2970734"/>
    <lineage>
        <taxon>Bacteria</taxon>
        <taxon>Bacillati</taxon>
        <taxon>Actinomycetota</taxon>
        <taxon>Actinomycetes</taxon>
        <taxon>Kitasatosporales</taxon>
        <taxon>Streptomycetaceae</taxon>
        <taxon>Streptomyces</taxon>
    </lineage>
</organism>
<feature type="compositionally biased region" description="Gly residues" evidence="1">
    <location>
        <begin position="31"/>
        <end position="46"/>
    </location>
</feature>
<evidence type="ECO:0000259" key="2">
    <source>
        <dbReference type="Pfam" id="PF09348"/>
    </source>
</evidence>
<feature type="compositionally biased region" description="Low complexity" evidence="1">
    <location>
        <begin position="1"/>
        <end position="14"/>
    </location>
</feature>
<reference evidence="3" key="1">
    <citation type="submission" date="2022-08" db="EMBL/GenBank/DDBJ databases">
        <authorList>
            <person name="Somphong A."/>
            <person name="Phongsopitanun W."/>
        </authorList>
    </citation>
    <scope>NUCLEOTIDE SEQUENCE</scope>
    <source>
        <strain evidence="3">LP05-1</strain>
    </source>
</reference>
<dbReference type="PANTHER" id="PTHR34202:SF1">
    <property type="entry name" value="UPF0548 PROTEIN"/>
    <property type="match status" value="1"/>
</dbReference>
<evidence type="ECO:0000313" key="4">
    <source>
        <dbReference type="Proteomes" id="UP001431313"/>
    </source>
</evidence>
<evidence type="ECO:0000256" key="1">
    <source>
        <dbReference type="SAM" id="MobiDB-lite"/>
    </source>
</evidence>
<sequence length="210" mass="22330">MNRPPHTPRTTPAARPDRTESTESTESAESGTGGAGGTGASGGGPGFSYPEVGATRSAVLPDGYHQLRYATRIGRGQETFAAAGAAVTTWRMHRASGARIRAGAERAAPGVAVKVALGFPPVGLVAPCRVIWTAYEPERTGFAYGTLPGHPECGEEAFLVELRPDGSVWFTVTAFSRPARWYTRLAGPLVPPCQRAYARRLGRVLRRLAR</sequence>
<dbReference type="PANTHER" id="PTHR34202">
    <property type="entry name" value="UPF0548 PROTEIN"/>
    <property type="match status" value="1"/>
</dbReference>
<evidence type="ECO:0000313" key="3">
    <source>
        <dbReference type="EMBL" id="MCS0637406.1"/>
    </source>
</evidence>
<dbReference type="RefSeq" id="WP_258788660.1">
    <property type="nucleotide sequence ID" value="NZ_JANUGQ010000014.1"/>
</dbReference>
<dbReference type="EMBL" id="JANUGQ010000014">
    <property type="protein sequence ID" value="MCS0637406.1"/>
    <property type="molecule type" value="Genomic_DNA"/>
</dbReference>
<dbReference type="InterPro" id="IPR018960">
    <property type="entry name" value="DUF1990"/>
</dbReference>
<accession>A0ABT2CJ08</accession>
<feature type="region of interest" description="Disordered" evidence="1">
    <location>
        <begin position="1"/>
        <end position="49"/>
    </location>
</feature>
<proteinExistence type="predicted"/>
<name>A0ABT2CJ08_9ACTN</name>